<dbReference type="RefSeq" id="WP_200065414.1">
    <property type="nucleotide sequence ID" value="NZ_JAEHFW010000001.1"/>
</dbReference>
<feature type="binding site" evidence="3">
    <location>
        <position position="273"/>
    </location>
    <ligand>
        <name>a divalent metal cation</name>
        <dbReference type="ChEBI" id="CHEBI:60240"/>
        <label>1</label>
    </ligand>
</feature>
<evidence type="ECO:0000256" key="1">
    <source>
        <dbReference type="ARBA" id="ARBA00006964"/>
    </source>
</evidence>
<gene>
    <name evidence="4" type="ORF">I5M19_06605</name>
</gene>
<comment type="similarity">
    <text evidence="1">Belongs to the GTP cyclohydrolase I type 2/NIF3 family.</text>
</comment>
<dbReference type="Proteomes" id="UP000613193">
    <property type="component" value="Unassembled WGS sequence"/>
</dbReference>
<dbReference type="PANTHER" id="PTHR13799">
    <property type="entry name" value="NGG1 INTERACTING FACTOR 3"/>
    <property type="match status" value="1"/>
</dbReference>
<dbReference type="GO" id="GO:0046872">
    <property type="term" value="F:metal ion binding"/>
    <property type="evidence" value="ECO:0007669"/>
    <property type="project" value="UniProtKB-KW"/>
</dbReference>
<feature type="binding site" evidence="3">
    <location>
        <position position="277"/>
    </location>
    <ligand>
        <name>a divalent metal cation</name>
        <dbReference type="ChEBI" id="CHEBI:60240"/>
        <label>1</label>
    </ligand>
</feature>
<accession>A0A934UM25</accession>
<protein>
    <submittedName>
        <fullName evidence="4">Nif3-like dinuclear metal center hexameric protein</fullName>
    </submittedName>
</protein>
<dbReference type="InterPro" id="IPR002678">
    <property type="entry name" value="DUF34/NIF3"/>
</dbReference>
<name>A0A934UM25_9SPHI</name>
<evidence type="ECO:0000256" key="2">
    <source>
        <dbReference type="ARBA" id="ARBA00022723"/>
    </source>
</evidence>
<keyword evidence="2 3" id="KW-0479">Metal-binding</keyword>
<dbReference type="GO" id="GO:0005737">
    <property type="term" value="C:cytoplasm"/>
    <property type="evidence" value="ECO:0007669"/>
    <property type="project" value="TreeGrafter"/>
</dbReference>
<evidence type="ECO:0000313" key="4">
    <source>
        <dbReference type="EMBL" id="MBK0378969.1"/>
    </source>
</evidence>
<evidence type="ECO:0000313" key="5">
    <source>
        <dbReference type="Proteomes" id="UP000613193"/>
    </source>
</evidence>
<reference evidence="4" key="1">
    <citation type="submission" date="2020-12" db="EMBL/GenBank/DDBJ databases">
        <title>Bacterial novel species Mucilaginibacter sp. SD-g isolated from soil.</title>
        <authorList>
            <person name="Jung H.-Y."/>
        </authorList>
    </citation>
    <scope>NUCLEOTIDE SEQUENCE</scope>
    <source>
        <strain evidence="4">SD-g</strain>
    </source>
</reference>
<organism evidence="4 5">
    <name type="scientific">Mucilaginibacter segetis</name>
    <dbReference type="NCBI Taxonomy" id="2793071"/>
    <lineage>
        <taxon>Bacteria</taxon>
        <taxon>Pseudomonadati</taxon>
        <taxon>Bacteroidota</taxon>
        <taxon>Sphingobacteriia</taxon>
        <taxon>Sphingobacteriales</taxon>
        <taxon>Sphingobacteriaceae</taxon>
        <taxon>Mucilaginibacter</taxon>
    </lineage>
</organism>
<dbReference type="PANTHER" id="PTHR13799:SF14">
    <property type="entry name" value="GTP CYCLOHYDROLASE 1 TYPE 2 HOMOLOG"/>
    <property type="match status" value="1"/>
</dbReference>
<sequence>MKRDHLYTVSNNAVYDRRKFITNTITIAGGLTLLGTNISCAANGYSGKIYTVQQIIDLILKEGNLLPIPDTVDTIKAGSADMKVTGIVTTMFATVDVIKKAAKLNANFIIAHEPTFYNHRDDTDWVKNNSVVKQKEDLLKKLNITVWRFHDYIHSLKPDAIYYGVVKKAGWLPYFKAGELELDIPAISLQKLVEHLKTSLNISHLRIIGDPQQICKKIALFPGAPGGQRQQALAESIKPDVLIVGELSEWETAEYIRDEQLLGGKTSLIILGHAASETPGMEYFVDWLQPKLPDMKITYIASGDPFTWL</sequence>
<comment type="caution">
    <text evidence="4">The sequence shown here is derived from an EMBL/GenBank/DDBJ whole genome shotgun (WGS) entry which is preliminary data.</text>
</comment>
<keyword evidence="5" id="KW-1185">Reference proteome</keyword>
<dbReference type="AlphaFoldDB" id="A0A934UM25"/>
<dbReference type="EMBL" id="JAEHFW010000001">
    <property type="protein sequence ID" value="MBK0378969.1"/>
    <property type="molecule type" value="Genomic_DNA"/>
</dbReference>
<dbReference type="Gene3D" id="3.40.1390.30">
    <property type="entry name" value="NIF3 (NGG1p interacting factor 3)-like"/>
    <property type="match status" value="2"/>
</dbReference>
<evidence type="ECO:0000256" key="3">
    <source>
        <dbReference type="PIRSR" id="PIRSR602678-1"/>
    </source>
</evidence>
<proteinExistence type="inferred from homology"/>
<feature type="binding site" evidence="3">
    <location>
        <position position="112"/>
    </location>
    <ligand>
        <name>a divalent metal cation</name>
        <dbReference type="ChEBI" id="CHEBI:60240"/>
        <label>1</label>
    </ligand>
</feature>
<dbReference type="Pfam" id="PF01784">
    <property type="entry name" value="DUF34_NIF3"/>
    <property type="match status" value="2"/>
</dbReference>
<dbReference type="InterPro" id="IPR036069">
    <property type="entry name" value="DUF34/NIF3_sf"/>
</dbReference>
<dbReference type="SUPFAM" id="SSF102705">
    <property type="entry name" value="NIF3 (NGG1p interacting factor 3)-like"/>
    <property type="match status" value="1"/>
</dbReference>